<evidence type="ECO:0000313" key="2">
    <source>
        <dbReference type="EMBL" id="RUT35600.1"/>
    </source>
</evidence>
<name>A0A3S1BAE1_9BACL</name>
<sequence length="307" mass="35555">MKDTKEWTEDEILKLVKNRVKESIHLDYKACASLDLKDKTKNELSKDVSAFANSDGGLLIYGIVEQGNEPERIDEGYDPNVITREWVEQVINSRIQRRIDGIRIYQVDLHKTNPGKVIYVISIPQSIDAPHMAFDKRYYKRFNFESVPMEDYEVRDVRRRMEVSNLRVKLSLLKNADEGISRVRLNIAVFNTSSIPAEYYAVRILLDKRINIYNENGFVKDANDDFFYTGDEPSIPAISLTRVCSVPHQVPIWEDQTFFLDDLELDTPKDVGDTYYVAWKVTGPGFNNFEVLTLNFKDNRLELVEAP</sequence>
<protein>
    <submittedName>
        <fullName evidence="2">ATP-binding protein</fullName>
    </submittedName>
</protein>
<dbReference type="EMBL" id="RZNX01000001">
    <property type="protein sequence ID" value="RUT35600.1"/>
    <property type="molecule type" value="Genomic_DNA"/>
</dbReference>
<dbReference type="GO" id="GO:0005524">
    <property type="term" value="F:ATP binding"/>
    <property type="evidence" value="ECO:0007669"/>
    <property type="project" value="UniProtKB-KW"/>
</dbReference>
<accession>A0A3S1BAE1</accession>
<keyword evidence="2" id="KW-0067">ATP-binding</keyword>
<dbReference type="Pfam" id="PF04326">
    <property type="entry name" value="SLFN_AlbA_2"/>
    <property type="match status" value="1"/>
</dbReference>
<evidence type="ECO:0000259" key="1">
    <source>
        <dbReference type="Pfam" id="PF04326"/>
    </source>
</evidence>
<reference evidence="2 3" key="1">
    <citation type="submission" date="2018-12" db="EMBL/GenBank/DDBJ databases">
        <authorList>
            <person name="Sun L."/>
            <person name="Chen Z."/>
        </authorList>
    </citation>
    <scope>NUCLEOTIDE SEQUENCE [LARGE SCALE GENOMIC DNA]</scope>
    <source>
        <strain evidence="2 3">3-5-3</strain>
    </source>
</reference>
<dbReference type="InterPro" id="IPR007421">
    <property type="entry name" value="Schlafen_AlbA_2_dom"/>
</dbReference>
<comment type="caution">
    <text evidence="2">The sequence shown here is derived from an EMBL/GenBank/DDBJ whole genome shotgun (WGS) entry which is preliminary data.</text>
</comment>
<organism evidence="2 3">
    <name type="scientific">Paenibacillus zeisoli</name>
    <dbReference type="NCBI Taxonomy" id="2496267"/>
    <lineage>
        <taxon>Bacteria</taxon>
        <taxon>Bacillati</taxon>
        <taxon>Bacillota</taxon>
        <taxon>Bacilli</taxon>
        <taxon>Bacillales</taxon>
        <taxon>Paenibacillaceae</taxon>
        <taxon>Paenibacillus</taxon>
    </lineage>
</organism>
<keyword evidence="2" id="KW-0547">Nucleotide-binding</keyword>
<dbReference type="OrthoDB" id="517998at2"/>
<dbReference type="Proteomes" id="UP000272464">
    <property type="component" value="Unassembled WGS sequence"/>
</dbReference>
<dbReference type="AlphaFoldDB" id="A0A3S1BAE1"/>
<feature type="domain" description="Schlafen AlbA-2" evidence="1">
    <location>
        <begin position="22"/>
        <end position="149"/>
    </location>
</feature>
<dbReference type="RefSeq" id="WP_127197300.1">
    <property type="nucleotide sequence ID" value="NZ_RZNX01000001.1"/>
</dbReference>
<evidence type="ECO:0000313" key="3">
    <source>
        <dbReference type="Proteomes" id="UP000272464"/>
    </source>
</evidence>
<keyword evidence="3" id="KW-1185">Reference proteome</keyword>
<dbReference type="Gene3D" id="3.30.950.30">
    <property type="entry name" value="Schlafen, AAA domain"/>
    <property type="match status" value="1"/>
</dbReference>
<gene>
    <name evidence="2" type="ORF">EJP77_00840</name>
</gene>
<proteinExistence type="predicted"/>
<dbReference type="InterPro" id="IPR038461">
    <property type="entry name" value="Schlafen_AlbA_2_dom_sf"/>
</dbReference>